<reference evidence="1 2" key="1">
    <citation type="submission" date="2023-07" db="EMBL/GenBank/DDBJ databases">
        <title>Sequencing the genomes of 1000 actinobacteria strains.</title>
        <authorList>
            <person name="Klenk H.-P."/>
        </authorList>
    </citation>
    <scope>NUCLEOTIDE SEQUENCE [LARGE SCALE GENOMIC DNA]</scope>
    <source>
        <strain evidence="1 2">DSM 45554</strain>
    </source>
</reference>
<name>A0ABU2CU24_9MICO</name>
<evidence type="ECO:0000313" key="2">
    <source>
        <dbReference type="Proteomes" id="UP001183585"/>
    </source>
</evidence>
<gene>
    <name evidence="1" type="ORF">J2S48_004359</name>
</gene>
<dbReference type="Proteomes" id="UP001183585">
    <property type="component" value="Unassembled WGS sequence"/>
</dbReference>
<sequence>MTTADSPSKGFRHQVGRPFRALGRGIARVVEALDLLSLIVHIVRGVVWLFRSVGRAISGWF</sequence>
<evidence type="ECO:0000313" key="1">
    <source>
        <dbReference type="EMBL" id="MDR7384844.1"/>
    </source>
</evidence>
<comment type="caution">
    <text evidence="1">The sequence shown here is derived from an EMBL/GenBank/DDBJ whole genome shotgun (WGS) entry which is preliminary data.</text>
</comment>
<proteinExistence type="predicted"/>
<dbReference type="EMBL" id="JAVDYE010000001">
    <property type="protein sequence ID" value="MDR7384844.1"/>
    <property type="molecule type" value="Genomic_DNA"/>
</dbReference>
<organism evidence="1 2">
    <name type="scientific">Promicromonospora iranensis</name>
    <dbReference type="NCBI Taxonomy" id="1105144"/>
    <lineage>
        <taxon>Bacteria</taxon>
        <taxon>Bacillati</taxon>
        <taxon>Actinomycetota</taxon>
        <taxon>Actinomycetes</taxon>
        <taxon>Micrococcales</taxon>
        <taxon>Promicromonosporaceae</taxon>
        <taxon>Promicromonospora</taxon>
    </lineage>
</organism>
<keyword evidence="2" id="KW-1185">Reference proteome</keyword>
<accession>A0ABU2CU24</accession>
<protein>
    <submittedName>
        <fullName evidence="1">Uncharacterized protein</fullName>
    </submittedName>
</protein>